<gene>
    <name evidence="5" type="ORF">CAGGBEG34_270068</name>
</gene>
<dbReference type="InterPro" id="IPR002514">
    <property type="entry name" value="Transposase_8"/>
</dbReference>
<evidence type="ECO:0000313" key="5">
    <source>
        <dbReference type="EMBL" id="CCD29653.1"/>
    </source>
</evidence>
<evidence type="ECO:0000256" key="1">
    <source>
        <dbReference type="ARBA" id="ARBA00038232"/>
    </source>
</evidence>
<keyword evidence="6" id="KW-1185">Reference proteome</keyword>
<dbReference type="Pfam" id="PF01527">
    <property type="entry name" value="HTH_Tnp_1"/>
    <property type="match status" value="1"/>
</dbReference>
<keyword evidence="2" id="KW-0175">Coiled coil</keyword>
<dbReference type="EMBL" id="CAFB01000044">
    <property type="protein sequence ID" value="CCD29653.1"/>
    <property type="molecule type" value="Genomic_DNA"/>
</dbReference>
<feature type="region of interest" description="Disordered" evidence="3">
    <location>
        <begin position="118"/>
        <end position="137"/>
    </location>
</feature>
<sequence>MGKYTEQTKLTATEDYCGGHSSLKTVARRHSVDISSLRKWVAVYKMHGATALKTKEKKCHSVEFKLSVLKRVRDEGLSLRQAAALFDIPRFDMIGHWERQYREGGLDALSWGSHSCHNRMKKNQSPEATFQSSKNDARSREELLEELNFFRMENADLKKLEALAQTKKQAAHESERKSCLS</sequence>
<feature type="compositionally biased region" description="Polar residues" evidence="3">
    <location>
        <begin position="123"/>
        <end position="134"/>
    </location>
</feature>
<proteinExistence type="inferred from homology"/>
<dbReference type="SUPFAM" id="SSF48295">
    <property type="entry name" value="TrpR-like"/>
    <property type="match status" value="1"/>
</dbReference>
<dbReference type="Proteomes" id="UP000054051">
    <property type="component" value="Unassembled WGS sequence"/>
</dbReference>
<feature type="coiled-coil region" evidence="2">
    <location>
        <begin position="140"/>
        <end position="177"/>
    </location>
</feature>
<dbReference type="GO" id="GO:0004803">
    <property type="term" value="F:transposase activity"/>
    <property type="evidence" value="ECO:0007669"/>
    <property type="project" value="InterPro"/>
</dbReference>
<dbReference type="GO" id="GO:0043565">
    <property type="term" value="F:sequence-specific DNA binding"/>
    <property type="evidence" value="ECO:0007669"/>
    <property type="project" value="InterPro"/>
</dbReference>
<dbReference type="AlphaFoldDB" id="G2JA53"/>
<dbReference type="SUPFAM" id="SSF46689">
    <property type="entry name" value="Homeodomain-like"/>
    <property type="match status" value="1"/>
</dbReference>
<evidence type="ECO:0000256" key="3">
    <source>
        <dbReference type="SAM" id="MobiDB-lite"/>
    </source>
</evidence>
<accession>G2JA53</accession>
<evidence type="ECO:0000256" key="2">
    <source>
        <dbReference type="SAM" id="Coils"/>
    </source>
</evidence>
<dbReference type="PANTHER" id="PTHR33795">
    <property type="entry name" value="INSERTION ELEMENT IS150 PROTEIN INSJ"/>
    <property type="match status" value="1"/>
</dbReference>
<organism evidence="5 6">
    <name type="scientific">Candidatus Glomeribacter gigasporarum BEG34</name>
    <dbReference type="NCBI Taxonomy" id="1070319"/>
    <lineage>
        <taxon>Bacteria</taxon>
        <taxon>Pseudomonadati</taxon>
        <taxon>Pseudomonadota</taxon>
        <taxon>Betaproteobacteria</taxon>
        <taxon>Burkholderiales</taxon>
        <taxon>Burkholderiaceae</taxon>
        <taxon>Candidatus Glomeribacter</taxon>
    </lineage>
</organism>
<dbReference type="eggNOG" id="COG2963">
    <property type="taxonomic scope" value="Bacteria"/>
</dbReference>
<name>G2JA53_9BURK</name>
<protein>
    <submittedName>
        <fullName evidence="5">Transposase IS3/IS150 family protein</fullName>
    </submittedName>
</protein>
<comment type="similarity">
    <text evidence="1">Belongs to the IS150/IS1296 orfA family.</text>
</comment>
<dbReference type="PANTHER" id="PTHR33795:SF1">
    <property type="entry name" value="INSERTION ELEMENT IS150 PROTEIN INSJ"/>
    <property type="match status" value="1"/>
</dbReference>
<feature type="domain" description="Insertion element IS150 protein InsJ-like helix-turn-helix" evidence="4">
    <location>
        <begin position="64"/>
        <end position="109"/>
    </location>
</feature>
<dbReference type="Gene3D" id="1.10.10.10">
    <property type="entry name" value="Winged helix-like DNA-binding domain superfamily/Winged helix DNA-binding domain"/>
    <property type="match status" value="2"/>
</dbReference>
<dbReference type="InterPro" id="IPR009057">
    <property type="entry name" value="Homeodomain-like_sf"/>
</dbReference>
<evidence type="ECO:0000313" key="6">
    <source>
        <dbReference type="Proteomes" id="UP000054051"/>
    </source>
</evidence>
<evidence type="ECO:0000259" key="4">
    <source>
        <dbReference type="Pfam" id="PF13518"/>
    </source>
</evidence>
<dbReference type="InterPro" id="IPR052057">
    <property type="entry name" value="IS150/IS1296_orfA-like"/>
</dbReference>
<comment type="caution">
    <text evidence="5">The sequence shown here is derived from an EMBL/GenBank/DDBJ whole genome shotgun (WGS) entry which is preliminary data.</text>
</comment>
<dbReference type="InterPro" id="IPR036388">
    <property type="entry name" value="WH-like_DNA-bd_sf"/>
</dbReference>
<reference evidence="5 6" key="1">
    <citation type="submission" date="2011-08" db="EMBL/GenBank/DDBJ databases">
        <title>The genome of the obligate endobacterium of an arbuscular mycorrhizal fungus reveals an interphylum network of nutritional interactions.</title>
        <authorList>
            <person name="Ghignone S."/>
            <person name="Salvioli A."/>
            <person name="Anca I."/>
            <person name="Lumini E."/>
            <person name="Ortu G."/>
            <person name="Petiti L."/>
            <person name="Cruveiller S."/>
            <person name="Bianciotto V."/>
            <person name="Piffanelli P."/>
            <person name="Lanfranco L."/>
            <person name="Bonfante P."/>
        </authorList>
    </citation>
    <scope>NUCLEOTIDE SEQUENCE [LARGE SCALE GENOMIC DNA]</scope>
    <source>
        <strain evidence="5 6">BEG34</strain>
    </source>
</reference>
<dbReference type="InterPro" id="IPR010921">
    <property type="entry name" value="Trp_repressor/repl_initiator"/>
</dbReference>
<dbReference type="Pfam" id="PF13518">
    <property type="entry name" value="HTH_28"/>
    <property type="match status" value="1"/>
</dbReference>
<dbReference type="STRING" id="1070319.CAGGBEG34_270068"/>
<dbReference type="InterPro" id="IPR055247">
    <property type="entry name" value="InsJ-like_HTH"/>
</dbReference>
<dbReference type="GO" id="GO:0006313">
    <property type="term" value="P:DNA transposition"/>
    <property type="evidence" value="ECO:0007669"/>
    <property type="project" value="InterPro"/>
</dbReference>